<evidence type="ECO:0000256" key="1">
    <source>
        <dbReference type="SAM" id="Coils"/>
    </source>
</evidence>
<feature type="coiled-coil region" evidence="1">
    <location>
        <begin position="256"/>
        <end position="283"/>
    </location>
</feature>
<evidence type="ECO:0000313" key="2">
    <source>
        <dbReference type="EMBL" id="MFC6042612.1"/>
    </source>
</evidence>
<evidence type="ECO:0008006" key="4">
    <source>
        <dbReference type="Google" id="ProtNLM"/>
    </source>
</evidence>
<protein>
    <recommendedName>
        <fullName evidence="4">Sulfotransferase family protein</fullName>
    </recommendedName>
</protein>
<evidence type="ECO:0000313" key="3">
    <source>
        <dbReference type="Proteomes" id="UP001596135"/>
    </source>
</evidence>
<reference evidence="3" key="1">
    <citation type="journal article" date="2019" name="Int. J. Syst. Evol. Microbiol.">
        <title>The Global Catalogue of Microorganisms (GCM) 10K type strain sequencing project: providing services to taxonomists for standard genome sequencing and annotation.</title>
        <authorList>
            <consortium name="The Broad Institute Genomics Platform"/>
            <consortium name="The Broad Institute Genome Sequencing Center for Infectious Disease"/>
            <person name="Wu L."/>
            <person name="Ma J."/>
        </authorList>
    </citation>
    <scope>NUCLEOTIDE SEQUENCE [LARGE SCALE GENOMIC DNA]</scope>
    <source>
        <strain evidence="3">CCUG 54522</strain>
    </source>
</reference>
<proteinExistence type="predicted"/>
<dbReference type="EMBL" id="JBHSRJ010000003">
    <property type="protein sequence ID" value="MFC6042612.1"/>
    <property type="molecule type" value="Genomic_DNA"/>
</dbReference>
<dbReference type="Proteomes" id="UP001596135">
    <property type="component" value="Unassembled WGS sequence"/>
</dbReference>
<organism evidence="2 3">
    <name type="scientific">Nocardioides hankookensis</name>
    <dbReference type="NCBI Taxonomy" id="443157"/>
    <lineage>
        <taxon>Bacteria</taxon>
        <taxon>Bacillati</taxon>
        <taxon>Actinomycetota</taxon>
        <taxon>Actinomycetes</taxon>
        <taxon>Propionibacteriales</taxon>
        <taxon>Nocardioidaceae</taxon>
        <taxon>Nocardioides</taxon>
    </lineage>
</organism>
<keyword evidence="1" id="KW-0175">Coiled coil</keyword>
<dbReference type="RefSeq" id="WP_379151642.1">
    <property type="nucleotide sequence ID" value="NZ_JBHSRJ010000003.1"/>
</dbReference>
<comment type="caution">
    <text evidence="2">The sequence shown here is derived from an EMBL/GenBank/DDBJ whole genome shotgun (WGS) entry which is preliminary data.</text>
</comment>
<keyword evidence="3" id="KW-1185">Reference proteome</keyword>
<sequence>MAKRKVYLHVGLPRSGAGFLAAALAEHAGALAEQGVQVPAASADEMFRAAIEIRRDHRAWGYPRKAVEGTWAQICRRAQTGQGDVVVSQELLATCTRPQIDLLLDTLAGLQVHVVVTARDAAGPDLAAVVERWSAAVKEPQRLHVLVVPTEGDAREAVWRGLGEVVGFDAGRLPLPEPTLSTALVRSLIRAVDGAPASDDELLERAERWRKSLADGGYDVRGDTASLLPSDAPRPLALADQLQVTADLVAALVVEVGDLREENQVLTARTEKLEKKRAKLKRRLGKA</sequence>
<name>A0ABW1LH83_9ACTN</name>
<gene>
    <name evidence="2" type="ORF">ACFPYL_05990</name>
</gene>
<accession>A0ABW1LH83</accession>